<keyword evidence="3" id="KW-1185">Reference proteome</keyword>
<dbReference type="AlphaFoldDB" id="A0A9Q3GPS2"/>
<evidence type="ECO:0000313" key="3">
    <source>
        <dbReference type="Proteomes" id="UP000765509"/>
    </source>
</evidence>
<organism evidence="2 3">
    <name type="scientific">Austropuccinia psidii MF-1</name>
    <dbReference type="NCBI Taxonomy" id="1389203"/>
    <lineage>
        <taxon>Eukaryota</taxon>
        <taxon>Fungi</taxon>
        <taxon>Dikarya</taxon>
        <taxon>Basidiomycota</taxon>
        <taxon>Pucciniomycotina</taxon>
        <taxon>Pucciniomycetes</taxon>
        <taxon>Pucciniales</taxon>
        <taxon>Sphaerophragmiaceae</taxon>
        <taxon>Austropuccinia</taxon>
    </lineage>
</organism>
<gene>
    <name evidence="2" type="ORF">O181_014354</name>
</gene>
<evidence type="ECO:0000256" key="1">
    <source>
        <dbReference type="SAM" id="MobiDB-lite"/>
    </source>
</evidence>
<name>A0A9Q3GPS2_9BASI</name>
<feature type="region of interest" description="Disordered" evidence="1">
    <location>
        <begin position="1"/>
        <end position="52"/>
    </location>
</feature>
<dbReference type="EMBL" id="AVOT02003814">
    <property type="protein sequence ID" value="MBW0474639.1"/>
    <property type="molecule type" value="Genomic_DNA"/>
</dbReference>
<comment type="caution">
    <text evidence="2">The sequence shown here is derived from an EMBL/GenBank/DDBJ whole genome shotgun (WGS) entry which is preliminary data.</text>
</comment>
<feature type="compositionally biased region" description="Basic residues" evidence="1">
    <location>
        <begin position="18"/>
        <end position="32"/>
    </location>
</feature>
<reference evidence="2" key="1">
    <citation type="submission" date="2021-03" db="EMBL/GenBank/DDBJ databases">
        <title>Draft genome sequence of rust myrtle Austropuccinia psidii MF-1, a brazilian biotype.</title>
        <authorList>
            <person name="Quecine M.C."/>
            <person name="Pachon D.M.R."/>
            <person name="Bonatelli M.L."/>
            <person name="Correr F.H."/>
            <person name="Franceschini L.M."/>
            <person name="Leite T.F."/>
            <person name="Margarido G.R.A."/>
            <person name="Almeida C.A."/>
            <person name="Ferrarezi J.A."/>
            <person name="Labate C.A."/>
        </authorList>
    </citation>
    <scope>NUCLEOTIDE SEQUENCE</scope>
    <source>
        <strain evidence="2">MF-1</strain>
    </source>
</reference>
<accession>A0A9Q3GPS2</accession>
<evidence type="ECO:0000313" key="2">
    <source>
        <dbReference type="EMBL" id="MBW0474639.1"/>
    </source>
</evidence>
<protein>
    <submittedName>
        <fullName evidence="2">Uncharacterized protein</fullName>
    </submittedName>
</protein>
<dbReference type="Proteomes" id="UP000765509">
    <property type="component" value="Unassembled WGS sequence"/>
</dbReference>
<feature type="compositionally biased region" description="Polar residues" evidence="1">
    <location>
        <begin position="40"/>
        <end position="51"/>
    </location>
</feature>
<proteinExistence type="predicted"/>
<sequence length="101" mass="11381">MSPVHLRNQSEDIPGLFRGRRPGSGHHNRGRTWRGLEGYGSSSSAPFTPQRSILMEHGQQSAQASFTLHRTGSILHEGMFQIDTLQRSYGNHQIMESQHEV</sequence>